<proteinExistence type="predicted"/>
<evidence type="ECO:0000313" key="2">
    <source>
        <dbReference type="Proteomes" id="UP000789366"/>
    </source>
</evidence>
<organism evidence="1 2">
    <name type="scientific">Cetraspora pellucida</name>
    <dbReference type="NCBI Taxonomy" id="1433469"/>
    <lineage>
        <taxon>Eukaryota</taxon>
        <taxon>Fungi</taxon>
        <taxon>Fungi incertae sedis</taxon>
        <taxon>Mucoromycota</taxon>
        <taxon>Glomeromycotina</taxon>
        <taxon>Glomeromycetes</taxon>
        <taxon>Diversisporales</taxon>
        <taxon>Gigasporaceae</taxon>
        <taxon>Cetraspora</taxon>
    </lineage>
</organism>
<name>A0ACA9ME65_9GLOM</name>
<comment type="caution">
    <text evidence="1">The sequence shown here is derived from an EMBL/GenBank/DDBJ whole genome shotgun (WGS) entry which is preliminary data.</text>
</comment>
<keyword evidence="2" id="KW-1185">Reference proteome</keyword>
<evidence type="ECO:0000313" key="1">
    <source>
        <dbReference type="EMBL" id="CAG8586520.1"/>
    </source>
</evidence>
<protein>
    <submittedName>
        <fullName evidence="1">16771_t:CDS:1</fullName>
    </submittedName>
</protein>
<dbReference type="EMBL" id="CAJVPW010007853">
    <property type="protein sequence ID" value="CAG8586520.1"/>
    <property type="molecule type" value="Genomic_DNA"/>
</dbReference>
<accession>A0ACA9ME65</accession>
<feature type="non-terminal residue" evidence="1">
    <location>
        <position position="1"/>
    </location>
</feature>
<dbReference type="Proteomes" id="UP000789366">
    <property type="component" value="Unassembled WGS sequence"/>
</dbReference>
<reference evidence="1" key="1">
    <citation type="submission" date="2021-06" db="EMBL/GenBank/DDBJ databases">
        <authorList>
            <person name="Kallberg Y."/>
            <person name="Tangrot J."/>
            <person name="Rosling A."/>
        </authorList>
    </citation>
    <scope>NUCLEOTIDE SEQUENCE</scope>
    <source>
        <strain evidence="1">28 12/20/2015</strain>
    </source>
</reference>
<gene>
    <name evidence="1" type="ORF">SPELUC_LOCUS6586</name>
</gene>
<sequence length="339" mass="38438">IAPKPRARTESEKYYLTARLEKRQPLPDISDEPSCTLSVVVPAYNETERMPSMLHETVSYLESRKLKDQTFQYEIIVVDDGSTDGTSKTALKYGQINPHVDLRVLTLEKNRKKGGAVTQGILSSRGKNILFADADGATKFSDHEILEKRLLEVIDKNGFGVAVGSRAHLVNTEVVVKLFTRKSALHIFHNMHVEGWIFDIEVLLIAQYFNMPIVEVPVTWHEIDGSKVSLIKDSIKMAIDLLTIRLCYLSRFWSIHEPILRLKRNYLTGVTLESSIAADIRNTGKIDNLESRKLSIRASYSIYSISCITHHYVIRVTGNDIGVLKQFPQWNFPLVVQSL</sequence>